<dbReference type="Pfam" id="PF01638">
    <property type="entry name" value="HxlR"/>
    <property type="match status" value="1"/>
</dbReference>
<reference evidence="2" key="2">
    <citation type="submission" date="2016-01" db="EMBL/GenBank/DDBJ databases">
        <title>Six Aerococcus type strain genome sequencing and assembly using PacBio and Illumina Hiseq.</title>
        <authorList>
            <person name="Carkaci D."/>
            <person name="Dargis R."/>
            <person name="Nielsen X.C."/>
            <person name="Skovgaard O."/>
            <person name="Fuursted K."/>
            <person name="Christensen J.J."/>
        </authorList>
    </citation>
    <scope>NUCLEOTIDE SEQUENCE [LARGE SCALE GENOMIC DNA]</scope>
    <source>
        <strain evidence="2">CCUG42038B</strain>
    </source>
</reference>
<dbReference type="OrthoDB" id="9800966at2"/>
<dbReference type="InterPro" id="IPR036388">
    <property type="entry name" value="WH-like_DNA-bd_sf"/>
</dbReference>
<gene>
    <name evidence="1" type="ORF">AWM75_02340</name>
</gene>
<reference evidence="1 2" key="1">
    <citation type="journal article" date="2016" name="Genome Announc.">
        <title>Complete Genome Sequences of Aerococcus christensenii CCUG 28831T, Aerococcus sanguinicola CCUG 43001T, Aerococcus urinae CCUG 36881T, Aerococcus urinaeequi CCUG 28094T, Aerococcus urinaehominis CCUG 42038 BT, and Aerococcus viridans CCUG 4311T.</title>
        <authorList>
            <person name="Carkaci D."/>
            <person name="Dargis R."/>
            <person name="Nielsen X.C."/>
            <person name="Skovgaard O."/>
            <person name="Fuursted K."/>
            <person name="Christensen J.J."/>
        </authorList>
    </citation>
    <scope>NUCLEOTIDE SEQUENCE [LARGE SCALE GENOMIC DNA]</scope>
    <source>
        <strain evidence="1 2">CCUG42038B</strain>
    </source>
</reference>
<dbReference type="AlphaFoldDB" id="A0A109RGM1"/>
<name>A0A109RGM1_9LACT</name>
<dbReference type="STRING" id="128944.AWM75_02340"/>
<dbReference type="SUPFAM" id="SSF46785">
    <property type="entry name" value="Winged helix' DNA-binding domain"/>
    <property type="match status" value="1"/>
</dbReference>
<dbReference type="PANTHER" id="PTHR33204">
    <property type="entry name" value="TRANSCRIPTIONAL REGULATOR, MARR FAMILY"/>
    <property type="match status" value="1"/>
</dbReference>
<dbReference type="Proteomes" id="UP000062260">
    <property type="component" value="Chromosome"/>
</dbReference>
<dbReference type="Gene3D" id="1.10.10.10">
    <property type="entry name" value="Winged helix-like DNA-binding domain superfamily/Winged helix DNA-binding domain"/>
    <property type="match status" value="1"/>
</dbReference>
<organism evidence="1 2">
    <name type="scientific">Aerococcus urinaehominis</name>
    <dbReference type="NCBI Taxonomy" id="128944"/>
    <lineage>
        <taxon>Bacteria</taxon>
        <taxon>Bacillati</taxon>
        <taxon>Bacillota</taxon>
        <taxon>Bacilli</taxon>
        <taxon>Lactobacillales</taxon>
        <taxon>Aerococcaceae</taxon>
        <taxon>Aerococcus</taxon>
    </lineage>
</organism>
<dbReference type="EMBL" id="CP014163">
    <property type="protein sequence ID" value="AMB98901.1"/>
    <property type="molecule type" value="Genomic_DNA"/>
</dbReference>
<accession>A0A109RGM1</accession>
<evidence type="ECO:0000313" key="1">
    <source>
        <dbReference type="EMBL" id="AMB98901.1"/>
    </source>
</evidence>
<dbReference type="RefSeq" id="WP_067977759.1">
    <property type="nucleotide sequence ID" value="NZ_CP014163.1"/>
</dbReference>
<sequence length="117" mass="13161">MSEVEPACMCPKLEVAVNILGKKWNGAIIYHLINHPQRFCQLRDSIEGISDRVLIERLRELSKQGLVAKCDEQGNYQAKGNCYGLTSMGQAMEPVLADLHTWAQDWVCLDKAQENVS</sequence>
<proteinExistence type="predicted"/>
<dbReference type="InterPro" id="IPR036390">
    <property type="entry name" value="WH_DNA-bd_sf"/>
</dbReference>
<protein>
    <submittedName>
        <fullName evidence="1">Uncharacterized protein</fullName>
    </submittedName>
</protein>
<dbReference type="PROSITE" id="PS51118">
    <property type="entry name" value="HTH_HXLR"/>
    <property type="match status" value="1"/>
</dbReference>
<evidence type="ECO:0000313" key="2">
    <source>
        <dbReference type="Proteomes" id="UP000062260"/>
    </source>
</evidence>
<dbReference type="InterPro" id="IPR002577">
    <property type="entry name" value="HTH_HxlR"/>
</dbReference>
<keyword evidence="2" id="KW-1185">Reference proteome</keyword>
<dbReference type="KEGG" id="auh:AWM75_02340"/>
<dbReference type="PANTHER" id="PTHR33204:SF18">
    <property type="entry name" value="TRANSCRIPTIONAL REGULATORY PROTEIN"/>
    <property type="match status" value="1"/>
</dbReference>